<feature type="transmembrane region" description="Helical" evidence="5">
    <location>
        <begin position="347"/>
        <end position="368"/>
    </location>
</feature>
<dbReference type="PANTHER" id="PTHR37422">
    <property type="entry name" value="TEICHURONIC ACID BIOSYNTHESIS PROTEIN TUAE"/>
    <property type="match status" value="1"/>
</dbReference>
<feature type="transmembrane region" description="Helical" evidence="5">
    <location>
        <begin position="259"/>
        <end position="281"/>
    </location>
</feature>
<feature type="transmembrane region" description="Helical" evidence="5">
    <location>
        <begin position="12"/>
        <end position="32"/>
    </location>
</feature>
<feature type="transmembrane region" description="Helical" evidence="5">
    <location>
        <begin position="208"/>
        <end position="224"/>
    </location>
</feature>
<evidence type="ECO:0000256" key="1">
    <source>
        <dbReference type="ARBA" id="ARBA00004141"/>
    </source>
</evidence>
<organism evidence="7 8">
    <name type="scientific">Desulfocurvibacter africanus subsp. africanus str. Walvis Bay</name>
    <dbReference type="NCBI Taxonomy" id="690850"/>
    <lineage>
        <taxon>Bacteria</taxon>
        <taxon>Pseudomonadati</taxon>
        <taxon>Thermodesulfobacteriota</taxon>
        <taxon>Desulfovibrionia</taxon>
        <taxon>Desulfovibrionales</taxon>
        <taxon>Desulfovibrionaceae</taxon>
        <taxon>Desulfocurvibacter</taxon>
    </lineage>
</organism>
<feature type="transmembrane region" description="Helical" evidence="5">
    <location>
        <begin position="380"/>
        <end position="404"/>
    </location>
</feature>
<dbReference type="AlphaFoldDB" id="F3YXP6"/>
<feature type="transmembrane region" description="Helical" evidence="5">
    <location>
        <begin position="91"/>
        <end position="110"/>
    </location>
</feature>
<evidence type="ECO:0000313" key="7">
    <source>
        <dbReference type="EMBL" id="EGJ49490.1"/>
    </source>
</evidence>
<dbReference type="InterPro" id="IPR051533">
    <property type="entry name" value="WaaL-like"/>
</dbReference>
<dbReference type="PANTHER" id="PTHR37422:SF17">
    <property type="entry name" value="O-ANTIGEN LIGASE"/>
    <property type="match status" value="1"/>
</dbReference>
<evidence type="ECO:0000256" key="3">
    <source>
        <dbReference type="ARBA" id="ARBA00022989"/>
    </source>
</evidence>
<evidence type="ECO:0000256" key="2">
    <source>
        <dbReference type="ARBA" id="ARBA00022692"/>
    </source>
</evidence>
<evidence type="ECO:0000259" key="6">
    <source>
        <dbReference type="Pfam" id="PF04932"/>
    </source>
</evidence>
<dbReference type="Pfam" id="PF04932">
    <property type="entry name" value="Wzy_C"/>
    <property type="match status" value="1"/>
</dbReference>
<dbReference type="eggNOG" id="COG3307">
    <property type="taxonomic scope" value="Bacteria"/>
</dbReference>
<accession>F3YXP6</accession>
<name>F3YXP6_DESAF</name>
<evidence type="ECO:0000256" key="4">
    <source>
        <dbReference type="ARBA" id="ARBA00023136"/>
    </source>
</evidence>
<feature type="transmembrane region" description="Helical" evidence="5">
    <location>
        <begin position="230"/>
        <end position="247"/>
    </location>
</feature>
<feature type="transmembrane region" description="Helical" evidence="5">
    <location>
        <begin position="141"/>
        <end position="164"/>
    </location>
</feature>
<keyword evidence="3 5" id="KW-1133">Transmembrane helix</keyword>
<feature type="domain" description="O-antigen ligase-related" evidence="6">
    <location>
        <begin position="214"/>
        <end position="359"/>
    </location>
</feature>
<feature type="transmembrane region" description="Helical" evidence="5">
    <location>
        <begin position="184"/>
        <end position="201"/>
    </location>
</feature>
<proteinExistence type="predicted"/>
<feature type="transmembrane region" description="Helical" evidence="5">
    <location>
        <begin position="61"/>
        <end position="79"/>
    </location>
</feature>
<sequence length="440" mass="47739">MHTSREYKPGFAVSEPITMLLYVAMICLLLFFSEHDPAISLKTDYSGTVIDFVQIRAEGKLIRKVAYPLMGFAGLALLLRSGTAAQRPMRAQALVIALFFATSVFSVLWAGNALIVLRRVVVLFCLLVAAWGFASRFSLGNLLFGAFCLALAYLTIGVAVEVAHGTFLSGAMGYRFAGTLHPNIQAQSCGILAISGLALLARSQGGKRLLFGFLSVTGLLFLYLTHSRTSFAACALTLALLVLLLAVPRVRFALMSGALALLGLVGLLVGERLSLLLQSVLLMDRSLENMATLTGRVPLWEHCLAYVAQRPFLGYGYNNFWSPEHVEQISAVQGWVVGAAHSTYLELLLDLGLVGLILYGLIVFFAAGHSVRTFAVSRNALFVGAFGLLTFSLIIGTLETFVLFYPNPNTFFLLCLLLHVALWNDDKPGVDDANHDVLHG</sequence>
<dbReference type="KEGG" id="daf:Desaf_1148"/>
<reference evidence="7 8" key="1">
    <citation type="journal article" date="2011" name="J. Bacteriol.">
        <title>Genome sequence of the mercury-methylating and pleomorphic Desulfovibrio africanus Strain Walvis Bay.</title>
        <authorList>
            <person name="Brown S.D."/>
            <person name="Wall J.D."/>
            <person name="Kucken A.M."/>
            <person name="Gilmour C.C."/>
            <person name="Podar M."/>
            <person name="Brandt C.C."/>
            <person name="Teshima H."/>
            <person name="Detter J.C."/>
            <person name="Han C.S."/>
            <person name="Land M.L."/>
            <person name="Lucas S."/>
            <person name="Han J."/>
            <person name="Pennacchio L."/>
            <person name="Nolan M."/>
            <person name="Pitluck S."/>
            <person name="Woyke T."/>
            <person name="Goodwin L."/>
            <person name="Palumbo A.V."/>
            <person name="Elias D.A."/>
        </authorList>
    </citation>
    <scope>NUCLEOTIDE SEQUENCE [LARGE SCALE GENOMIC DNA]</scope>
    <source>
        <strain evidence="7 8">Walvis Bay</strain>
    </source>
</reference>
<protein>
    <submittedName>
        <fullName evidence="7">O-antigen polymerase</fullName>
    </submittedName>
</protein>
<dbReference type="GO" id="GO:0016020">
    <property type="term" value="C:membrane"/>
    <property type="evidence" value="ECO:0007669"/>
    <property type="project" value="UniProtKB-SubCell"/>
</dbReference>
<keyword evidence="2 5" id="KW-0812">Transmembrane</keyword>
<comment type="subcellular location">
    <subcellularLocation>
        <location evidence="1">Membrane</location>
        <topology evidence="1">Multi-pass membrane protein</topology>
    </subcellularLocation>
</comment>
<dbReference type="STRING" id="690850.Desaf_1148"/>
<dbReference type="EMBL" id="CP003221">
    <property type="protein sequence ID" value="EGJ49490.1"/>
    <property type="molecule type" value="Genomic_DNA"/>
</dbReference>
<dbReference type="InterPro" id="IPR007016">
    <property type="entry name" value="O-antigen_ligase-rel_domated"/>
</dbReference>
<keyword evidence="8" id="KW-1185">Reference proteome</keyword>
<keyword evidence="4 5" id="KW-0472">Membrane</keyword>
<evidence type="ECO:0000313" key="8">
    <source>
        <dbReference type="Proteomes" id="UP000007844"/>
    </source>
</evidence>
<gene>
    <name evidence="7" type="ORF">Desaf_1148</name>
</gene>
<evidence type="ECO:0000256" key="5">
    <source>
        <dbReference type="SAM" id="Phobius"/>
    </source>
</evidence>
<dbReference type="HOGENOM" id="CLU_598329_0_0_7"/>
<dbReference type="Proteomes" id="UP000007844">
    <property type="component" value="Chromosome"/>
</dbReference>